<protein>
    <submittedName>
        <fullName evidence="1">Uncharacterized protein</fullName>
    </submittedName>
</protein>
<reference evidence="1 2" key="1">
    <citation type="journal article" date="2019" name="Commun. Biol.">
        <title>The bagworm genome reveals a unique fibroin gene that provides high tensile strength.</title>
        <authorList>
            <person name="Kono N."/>
            <person name="Nakamura H."/>
            <person name="Ohtoshi R."/>
            <person name="Tomita M."/>
            <person name="Numata K."/>
            <person name="Arakawa K."/>
        </authorList>
    </citation>
    <scope>NUCLEOTIDE SEQUENCE [LARGE SCALE GENOMIC DNA]</scope>
</reference>
<name>A0A4C1WFK8_EUMVA</name>
<dbReference type="EMBL" id="BGZK01000554">
    <property type="protein sequence ID" value="GBP49931.1"/>
    <property type="molecule type" value="Genomic_DNA"/>
</dbReference>
<sequence length="119" mass="13186">MCLVIIPVGLNALSEFICITDARRVPYYVGQYLNARDMGALLISKFSRKPPPNTVLRVRFLSNDYVAPSPRRAIWTLHLHKPSAGVFLRTAAADADGQRYSCAGDVVRVSSLDRDPHTS</sequence>
<keyword evidence="2" id="KW-1185">Reference proteome</keyword>
<evidence type="ECO:0000313" key="1">
    <source>
        <dbReference type="EMBL" id="GBP49931.1"/>
    </source>
</evidence>
<dbReference type="Proteomes" id="UP000299102">
    <property type="component" value="Unassembled WGS sequence"/>
</dbReference>
<gene>
    <name evidence="1" type="ORF">EVAR_29544_1</name>
</gene>
<dbReference type="AlphaFoldDB" id="A0A4C1WFK8"/>
<comment type="caution">
    <text evidence="1">The sequence shown here is derived from an EMBL/GenBank/DDBJ whole genome shotgun (WGS) entry which is preliminary data.</text>
</comment>
<proteinExistence type="predicted"/>
<organism evidence="1 2">
    <name type="scientific">Eumeta variegata</name>
    <name type="common">Bagworm moth</name>
    <name type="synonym">Eumeta japonica</name>
    <dbReference type="NCBI Taxonomy" id="151549"/>
    <lineage>
        <taxon>Eukaryota</taxon>
        <taxon>Metazoa</taxon>
        <taxon>Ecdysozoa</taxon>
        <taxon>Arthropoda</taxon>
        <taxon>Hexapoda</taxon>
        <taxon>Insecta</taxon>
        <taxon>Pterygota</taxon>
        <taxon>Neoptera</taxon>
        <taxon>Endopterygota</taxon>
        <taxon>Lepidoptera</taxon>
        <taxon>Glossata</taxon>
        <taxon>Ditrysia</taxon>
        <taxon>Tineoidea</taxon>
        <taxon>Psychidae</taxon>
        <taxon>Oiketicinae</taxon>
        <taxon>Eumeta</taxon>
    </lineage>
</organism>
<accession>A0A4C1WFK8</accession>
<evidence type="ECO:0000313" key="2">
    <source>
        <dbReference type="Proteomes" id="UP000299102"/>
    </source>
</evidence>